<dbReference type="GO" id="GO:0016491">
    <property type="term" value="F:oxidoreductase activity"/>
    <property type="evidence" value="ECO:0007669"/>
    <property type="project" value="InterPro"/>
</dbReference>
<keyword evidence="1" id="KW-0812">Transmembrane</keyword>
<dbReference type="InterPro" id="IPR012171">
    <property type="entry name" value="Fatty_acid_desaturase"/>
</dbReference>
<sequence>MWVDIADDLTGLLVQDYLRHAVVSKVYKPQVVDYSLITIRQVLYILFFCLRSIQIGAHLVVNMSYVTETVHAEERSVPLLGAQLLTLSITVVTGGELTTNDNVKLDIKTLRDQIPAHCFKPSTLYSLFWVFRDSAILAGLVYGAFWVDRNSNPYVSALTRYVLYPYAAGIAMTGLWVLAHEAGHGAFSTNKTVADTVGFIIHSALMSPYFAWRSSHGRHHQFANNVSIDLNYVPPSREEYRTMFGGRSTPEKTVPEKVHEHEHGHEHTMSDNFEDAPLVVFWRIVLQQVIGWHWYLLSHITAGPNSGKYPTSEALDNIVSVPTLTYFESPKKSRGWWDNSHFMPNSSLFRSDEFWDILLSDVGLLSMAGLVYNLGKIYGFTTMLWAYGLPLMWVNHWIVMITYLHHTHTELPKYTPESWTYLRGALATVDRDPGFIMRHMTHHIIDLHVVHHLFPRVPHYHAQEATDAMKPLLGEYYHSDKTSYWGALWHAFTKCQWVEPDPAKTLKANVYGSGKGDDAAEVARRKAIDEQGVLWYRSGKMPLPVVRMRSSDHLSV</sequence>
<comment type="caution">
    <text evidence="3">The sequence shown here is derived from an EMBL/GenBank/DDBJ whole genome shotgun (WGS) entry which is preliminary data.</text>
</comment>
<proteinExistence type="predicted"/>
<reference evidence="3" key="1">
    <citation type="submission" date="2022-07" db="EMBL/GenBank/DDBJ databases">
        <title>Genome Sequence of Xylaria arbuscula.</title>
        <authorList>
            <person name="Buettner E."/>
        </authorList>
    </citation>
    <scope>NUCLEOTIDE SEQUENCE</scope>
    <source>
        <strain evidence="3">VT107</strain>
    </source>
</reference>
<dbReference type="EMBL" id="JANPWZ010001743">
    <property type="protein sequence ID" value="KAJ3563553.1"/>
    <property type="molecule type" value="Genomic_DNA"/>
</dbReference>
<keyword evidence="1" id="KW-1133">Transmembrane helix</keyword>
<dbReference type="Pfam" id="PF00487">
    <property type="entry name" value="FA_desaturase"/>
    <property type="match status" value="2"/>
</dbReference>
<keyword evidence="4" id="KW-1185">Reference proteome</keyword>
<evidence type="ECO:0000313" key="4">
    <source>
        <dbReference type="Proteomes" id="UP001148614"/>
    </source>
</evidence>
<gene>
    <name evidence="3" type="ORF">NPX13_g8158</name>
</gene>
<protein>
    <recommendedName>
        <fullName evidence="2">Fatty acid desaturase domain-containing protein</fullName>
    </recommendedName>
</protein>
<keyword evidence="1" id="KW-0472">Membrane</keyword>
<evidence type="ECO:0000313" key="3">
    <source>
        <dbReference type="EMBL" id="KAJ3563553.1"/>
    </source>
</evidence>
<dbReference type="InterPro" id="IPR005804">
    <property type="entry name" value="FA_desaturase_dom"/>
</dbReference>
<feature type="transmembrane region" description="Helical" evidence="1">
    <location>
        <begin position="161"/>
        <end position="180"/>
    </location>
</feature>
<evidence type="ECO:0000256" key="1">
    <source>
        <dbReference type="SAM" id="Phobius"/>
    </source>
</evidence>
<dbReference type="CDD" id="cd03507">
    <property type="entry name" value="Delta12-FADS-like"/>
    <property type="match status" value="1"/>
</dbReference>
<dbReference type="Proteomes" id="UP001148614">
    <property type="component" value="Unassembled WGS sequence"/>
</dbReference>
<name>A0A9W8N8P9_9PEZI</name>
<dbReference type="GO" id="GO:0006629">
    <property type="term" value="P:lipid metabolic process"/>
    <property type="evidence" value="ECO:0007669"/>
    <property type="project" value="InterPro"/>
</dbReference>
<feature type="domain" description="Fatty acid desaturase" evidence="2">
    <location>
        <begin position="352"/>
        <end position="479"/>
    </location>
</feature>
<dbReference type="VEuPathDB" id="FungiDB:F4678DRAFT_428742"/>
<feature type="transmembrane region" description="Helical" evidence="1">
    <location>
        <begin position="129"/>
        <end position="149"/>
    </location>
</feature>
<evidence type="ECO:0000259" key="2">
    <source>
        <dbReference type="Pfam" id="PF00487"/>
    </source>
</evidence>
<organism evidence="3 4">
    <name type="scientific">Xylaria arbuscula</name>
    <dbReference type="NCBI Taxonomy" id="114810"/>
    <lineage>
        <taxon>Eukaryota</taxon>
        <taxon>Fungi</taxon>
        <taxon>Dikarya</taxon>
        <taxon>Ascomycota</taxon>
        <taxon>Pezizomycotina</taxon>
        <taxon>Sordariomycetes</taxon>
        <taxon>Xylariomycetidae</taxon>
        <taxon>Xylariales</taxon>
        <taxon>Xylariaceae</taxon>
        <taxon>Xylaria</taxon>
    </lineage>
</organism>
<feature type="domain" description="Fatty acid desaturase" evidence="2">
    <location>
        <begin position="164"/>
        <end position="243"/>
    </location>
</feature>
<feature type="transmembrane region" description="Helical" evidence="1">
    <location>
        <begin position="384"/>
        <end position="404"/>
    </location>
</feature>
<accession>A0A9W8N8P9</accession>
<dbReference type="PANTHER" id="PTHR32100">
    <property type="entry name" value="OMEGA-6 FATTY ACID DESATURASE, CHLOROPLASTIC"/>
    <property type="match status" value="1"/>
</dbReference>
<dbReference type="AlphaFoldDB" id="A0A9W8N8P9"/>